<feature type="compositionally biased region" description="Basic residues" evidence="1">
    <location>
        <begin position="1189"/>
        <end position="1203"/>
    </location>
</feature>
<reference evidence="3" key="2">
    <citation type="submission" date="2023-11" db="UniProtKB">
        <authorList>
            <consortium name="WormBaseParasite"/>
        </authorList>
    </citation>
    <scope>IDENTIFICATION</scope>
</reference>
<feature type="compositionally biased region" description="Low complexity" evidence="1">
    <location>
        <begin position="970"/>
        <end position="983"/>
    </location>
</feature>
<protein>
    <submittedName>
        <fullName evidence="3">Uncharacterized protein</fullName>
    </submittedName>
</protein>
<feature type="compositionally biased region" description="Basic and acidic residues" evidence="1">
    <location>
        <begin position="997"/>
        <end position="1015"/>
    </location>
</feature>
<evidence type="ECO:0000313" key="3">
    <source>
        <dbReference type="WBParaSite" id="TREG1_120310.1"/>
    </source>
</evidence>
<name>A0AA85J0B2_TRIRE</name>
<feature type="compositionally biased region" description="Basic and acidic residues" evidence="1">
    <location>
        <begin position="1026"/>
        <end position="1037"/>
    </location>
</feature>
<keyword evidence="2" id="KW-1185">Reference proteome</keyword>
<feature type="compositionally biased region" description="Acidic residues" evidence="1">
    <location>
        <begin position="1383"/>
        <end position="1393"/>
    </location>
</feature>
<feature type="compositionally biased region" description="Low complexity" evidence="1">
    <location>
        <begin position="1147"/>
        <end position="1160"/>
    </location>
</feature>
<feature type="region of interest" description="Disordered" evidence="1">
    <location>
        <begin position="1485"/>
        <end position="1530"/>
    </location>
</feature>
<evidence type="ECO:0000256" key="1">
    <source>
        <dbReference type="SAM" id="MobiDB-lite"/>
    </source>
</evidence>
<feature type="region of interest" description="Disordered" evidence="1">
    <location>
        <begin position="876"/>
        <end position="1074"/>
    </location>
</feature>
<feature type="compositionally biased region" description="Low complexity" evidence="1">
    <location>
        <begin position="451"/>
        <end position="460"/>
    </location>
</feature>
<reference evidence="2" key="1">
    <citation type="submission" date="2022-06" db="EMBL/GenBank/DDBJ databases">
        <authorList>
            <person name="Berger JAMES D."/>
            <person name="Berger JAMES D."/>
        </authorList>
    </citation>
    <scope>NUCLEOTIDE SEQUENCE [LARGE SCALE GENOMIC DNA]</scope>
</reference>
<evidence type="ECO:0000313" key="2">
    <source>
        <dbReference type="Proteomes" id="UP000050795"/>
    </source>
</evidence>
<feature type="region of interest" description="Disordered" evidence="1">
    <location>
        <begin position="1374"/>
        <end position="1395"/>
    </location>
</feature>
<feature type="region of interest" description="Disordered" evidence="1">
    <location>
        <begin position="1147"/>
        <end position="1231"/>
    </location>
</feature>
<feature type="compositionally biased region" description="Basic residues" evidence="1">
    <location>
        <begin position="462"/>
        <end position="471"/>
    </location>
</feature>
<sequence>MQCLLLVNTFLTDLHISNNQSDKLIDHIIHAILSEEMKSKLTKSSYSISHKNTLDQQLSSNHIVARNNYLKVIEKLLNYVDFNRCCHNEQCDLEIFNLHQLFNVSMSLNYASLILYKPVDITDEDNIILCILLNDTNNNNVNGLAVENRLQSFKSTEDFNMMVINSIDQSKSDLKNKLKMAEPVVSYTQVHRKLFTPFINCSSFKINLQRRRINDTPSDYKDYPYNQGYINPTSGVERKQTPSLFKVSNNHNNNGKQANDNFQHRECKEFLGSNNKWLRNNQEEGSITNGNGRHKPASNDLISSHRGIVEHIAQFGSPINYRKSKRLYPSVFNMDVINPIAVGSKTSGGFHTLHDNHHGDNSKSIKGSHFVKNWNLQNLKSTDHYCRYTSNASLKNQYCESLQNDINAIDEQKNTSPTQELCNQLYGCDEGDKRHSSSVSQPPQTYRLKSNNSNANNDNNNRNHHTSRPHPRLSNNSLVEQNETVDNFQFTGYQNLCADGYSPYYAGLSDGRFSTPTPTANKSKLSPTLFRRGAKHPSKKPITGRYPMDTVANFEDIAGKWIDENAIRRMHQIGRLPNRDVPEFIALSTSKLLKLAISQTSAMKTLKERDHSKKYAKPDHIFTPDTSIDQIIAQFLHGDSDKLKEQPHQSVRRSICLQTLIDDASRRQIDDEKSPLEEIDTTDHLYTKPDTTMLIDTTDREEISMKQSRFAVSELSRLSLASFKSMESRKSVENLPVDEERRRDIHQRLSISSTVPFRYSLRKVDSIKEDRRVSGEVDGRRELQGISIVFPDSQTFTPGELRTDESAPTVIADDQALKLQTDDKQPISLKDMTDVKEKEELLEQPILEGESHAEKISTVPYKDTVKQGEFTSDVDRVKSLTEGEPQVEQETRLDNLLQDQETPTTVPVHETQERLESDDKMKRQKPSHEASAEEDQEEEHDLLPTTSKASKVRAKQSKKKDGSDSLHSHTTVTTTKTTTATAAEPPLSTEFIPVTSDVEKEVKKIQATTTEEKLSDQISENIIPRKSIDELHKIRSESKKHRDSSEKLTLPSSAQQLDEQAPKKKSYPSVKSSEMKVKKDYYNQIQSTDTTDYDLFFQFSGNLDAFSTTGAFSSYTSLPSDEQLIPIDATDDSITLRDEIRAKQQLLQQRQAQQEQQRLSQQKDESLSKLGEHSELAADKLRKGSLPPHQKKTKQRRITKQRGKSVEELKLTKESRKHDADDDRHDDDDEEEEIIDKLKVLSTSQEETLKRLQSKPSDELTDEERKLLNQLTEKKKLQSSGGGGKVSTHVKLHHFLSQLSKHDQLSPNQRKLFHVLKAVPKNLDQKIIDPSNPLYKSKRRLCKLLTKPFDKLTPEELAELETLAKLFSTGEDGMLDDLKGEGEQGEGGEEEESTDYKIQSNLWPWSFSMPMDCMSISKGMLVTNAAEAAAEHFANLASQYSCQTDDEKYPPFIPSPLPTSDLFESKCVSPEIRFWPWSEVMSHSRGSSALSTGSNRAQNKSQPNEPNASSPEYVVQETNQSSPNTMNHDP</sequence>
<organism evidence="2 3">
    <name type="scientific">Trichobilharzia regenti</name>
    <name type="common">Nasal bird schistosome</name>
    <dbReference type="NCBI Taxonomy" id="157069"/>
    <lineage>
        <taxon>Eukaryota</taxon>
        <taxon>Metazoa</taxon>
        <taxon>Spiralia</taxon>
        <taxon>Lophotrochozoa</taxon>
        <taxon>Platyhelminthes</taxon>
        <taxon>Trematoda</taxon>
        <taxon>Digenea</taxon>
        <taxon>Strigeidida</taxon>
        <taxon>Schistosomatoidea</taxon>
        <taxon>Schistosomatidae</taxon>
        <taxon>Trichobilharzia</taxon>
    </lineage>
</organism>
<feature type="compositionally biased region" description="Basic and acidic residues" evidence="1">
    <location>
        <begin position="1204"/>
        <end position="1223"/>
    </location>
</feature>
<feature type="compositionally biased region" description="Basic and acidic residues" evidence="1">
    <location>
        <begin position="910"/>
        <end position="931"/>
    </location>
</feature>
<feature type="compositionally biased region" description="Polar residues" evidence="1">
    <location>
        <begin position="437"/>
        <end position="450"/>
    </location>
</feature>
<proteinExistence type="predicted"/>
<accession>A0AA85J0B2</accession>
<feature type="compositionally biased region" description="Basic and acidic residues" evidence="1">
    <location>
        <begin position="1161"/>
        <end position="1182"/>
    </location>
</feature>
<feature type="region of interest" description="Disordered" evidence="1">
    <location>
        <begin position="432"/>
        <end position="475"/>
    </location>
</feature>
<dbReference type="WBParaSite" id="TREG1_120310.1">
    <property type="protein sequence ID" value="TREG1_120310.1"/>
    <property type="gene ID" value="TREG1_120310"/>
</dbReference>
<dbReference type="Proteomes" id="UP000050795">
    <property type="component" value="Unassembled WGS sequence"/>
</dbReference>